<evidence type="ECO:0000313" key="3">
    <source>
        <dbReference type="Proteomes" id="UP000091857"/>
    </source>
</evidence>
<dbReference type="PANTHER" id="PTHR31087:SF22">
    <property type="entry name" value="PROTEIN LURP-ONE-RELATED 8"/>
    <property type="match status" value="1"/>
</dbReference>
<proteinExistence type="inferred from homology"/>
<reference evidence="3" key="1">
    <citation type="journal article" date="2016" name="Nat. Biotechnol.">
        <title>Sequencing wild and cultivated cassava and related species reveals extensive interspecific hybridization and genetic diversity.</title>
        <authorList>
            <person name="Bredeson J.V."/>
            <person name="Lyons J.B."/>
            <person name="Prochnik S.E."/>
            <person name="Wu G.A."/>
            <person name="Ha C.M."/>
            <person name="Edsinger-Gonzales E."/>
            <person name="Grimwood J."/>
            <person name="Schmutz J."/>
            <person name="Rabbi I.Y."/>
            <person name="Egesi C."/>
            <person name="Nauluvula P."/>
            <person name="Lebot V."/>
            <person name="Ndunguru J."/>
            <person name="Mkamilo G."/>
            <person name="Bart R.S."/>
            <person name="Setter T.L."/>
            <person name="Gleadow R.M."/>
            <person name="Kulakow P."/>
            <person name="Ferguson M.E."/>
            <person name="Rounsley S."/>
            <person name="Rokhsar D.S."/>
        </authorList>
    </citation>
    <scope>NUCLEOTIDE SEQUENCE [LARGE SCALE GENOMIC DNA]</scope>
    <source>
        <strain evidence="3">cv. AM560-2</strain>
    </source>
</reference>
<evidence type="ECO:0000313" key="2">
    <source>
        <dbReference type="EMBL" id="OAY41661.1"/>
    </source>
</evidence>
<dbReference type="InterPro" id="IPR025659">
    <property type="entry name" value="Tubby-like_C"/>
</dbReference>
<dbReference type="InterPro" id="IPR038595">
    <property type="entry name" value="LOR_sf"/>
</dbReference>
<dbReference type="Proteomes" id="UP000091857">
    <property type="component" value="Chromosome 9"/>
</dbReference>
<dbReference type="OMA" id="CAMYDEN"/>
<dbReference type="PANTHER" id="PTHR31087">
    <property type="match status" value="1"/>
</dbReference>
<dbReference type="Gramene" id="Manes.09G119900.1.v8.1">
    <property type="protein sequence ID" value="Manes.09G119900.1.v8.1.CDS"/>
    <property type="gene ID" value="Manes.09G119900.v8.1"/>
</dbReference>
<dbReference type="OrthoDB" id="748129at2759"/>
<dbReference type="AlphaFoldDB" id="A0A2C9VA29"/>
<evidence type="ECO:0008006" key="4">
    <source>
        <dbReference type="Google" id="ProtNLM"/>
    </source>
</evidence>
<evidence type="ECO:0000256" key="1">
    <source>
        <dbReference type="ARBA" id="ARBA00005437"/>
    </source>
</evidence>
<comment type="similarity">
    <text evidence="1">Belongs to the LOR family.</text>
</comment>
<dbReference type="STRING" id="3983.A0A2C9VA29"/>
<accession>A0A2C9VA29</accession>
<gene>
    <name evidence="2" type="ORF">MANES_09G119900v8</name>
</gene>
<protein>
    <recommendedName>
        <fullName evidence="4">Protein LURP-one-related 8</fullName>
    </recommendedName>
</protein>
<dbReference type="Pfam" id="PF04525">
    <property type="entry name" value="LOR"/>
    <property type="match status" value="1"/>
</dbReference>
<comment type="caution">
    <text evidence="2">The sequence shown here is derived from an EMBL/GenBank/DDBJ whole genome shotgun (WGS) entry which is preliminary data.</text>
</comment>
<organism evidence="2 3">
    <name type="scientific">Manihot esculenta</name>
    <name type="common">Cassava</name>
    <name type="synonym">Jatropha manihot</name>
    <dbReference type="NCBI Taxonomy" id="3983"/>
    <lineage>
        <taxon>Eukaryota</taxon>
        <taxon>Viridiplantae</taxon>
        <taxon>Streptophyta</taxon>
        <taxon>Embryophyta</taxon>
        <taxon>Tracheophyta</taxon>
        <taxon>Spermatophyta</taxon>
        <taxon>Magnoliopsida</taxon>
        <taxon>eudicotyledons</taxon>
        <taxon>Gunneridae</taxon>
        <taxon>Pentapetalae</taxon>
        <taxon>rosids</taxon>
        <taxon>fabids</taxon>
        <taxon>Malpighiales</taxon>
        <taxon>Euphorbiaceae</taxon>
        <taxon>Crotonoideae</taxon>
        <taxon>Manihoteae</taxon>
        <taxon>Manihot</taxon>
    </lineage>
</organism>
<dbReference type="InterPro" id="IPR007612">
    <property type="entry name" value="LOR"/>
</dbReference>
<name>A0A2C9VA29_MANES</name>
<dbReference type="EMBL" id="CM004395">
    <property type="protein sequence ID" value="OAY41661.1"/>
    <property type="molecule type" value="Genomic_DNA"/>
</dbReference>
<sequence length="219" mass="24243">MTKVHPNIEATVAAVEQPSVKCSAKLETADAAVLTVWKKSLLFNCKGFTVFDAKGNLVFRVDTYMAGSGSNGEIILMDSGGKPIFTIRRKRLSLADSWLVYDRETVVNPLFSVRKHMNILNTKCLAHVSSRTTGNCSTNNNGKNIVYEIEGSYAQRSCAMYDENRRRVAEIKQKEAVGGVAFGVDVFRLIVEPKMETSVAMAIVILLDQMYGSSRRFST</sequence>
<keyword evidence="3" id="KW-1185">Reference proteome</keyword>
<dbReference type="SUPFAM" id="SSF54518">
    <property type="entry name" value="Tubby C-terminal domain-like"/>
    <property type="match status" value="1"/>
</dbReference>
<dbReference type="Gene3D" id="2.40.160.200">
    <property type="entry name" value="LURP1-related"/>
    <property type="match status" value="1"/>
</dbReference>